<evidence type="ECO:0000313" key="1">
    <source>
        <dbReference type="EMBL" id="KAG0256085.1"/>
    </source>
</evidence>
<sequence length="294" mass="33115">MVAKYARHIRRLTVRSLDAFRLFEAHCTELTAFHCRFEPRRVGGRWVYWHSTLAVSEMQQAHRDVHAFAVRQTKLDSINYTSGLMDPAVVRAWLVASSSGSRWRHLDVYLDEDDYRDIVQLLPNVHSARFAMADLTVLYDLLPEPHLHLRELQLWAPRLDHQALVGILTSFPRLQRLVVRCDIEAQPPLIDLTIDHGSMLYVGPDGCPPGDIGRLLAAVAPPLLILDYADRDFRATLEAVAEHCQELLYFECSAGSRTGPYVPLHGSTRLGASRRSNALMGGGAGLHQPELIRA</sequence>
<protein>
    <submittedName>
        <fullName evidence="1">Uncharacterized protein</fullName>
    </submittedName>
</protein>
<keyword evidence="2" id="KW-1185">Reference proteome</keyword>
<comment type="caution">
    <text evidence="1">The sequence shown here is derived from an EMBL/GenBank/DDBJ whole genome shotgun (WGS) entry which is preliminary data.</text>
</comment>
<dbReference type="Proteomes" id="UP000807716">
    <property type="component" value="Unassembled WGS sequence"/>
</dbReference>
<gene>
    <name evidence="1" type="ORF">DFQ27_005916</name>
</gene>
<dbReference type="OrthoDB" id="2428372at2759"/>
<evidence type="ECO:0000313" key="2">
    <source>
        <dbReference type="Proteomes" id="UP000807716"/>
    </source>
</evidence>
<name>A0A9P6PZA2_9FUNG</name>
<dbReference type="EMBL" id="JAAAJB010000427">
    <property type="protein sequence ID" value="KAG0256085.1"/>
    <property type="molecule type" value="Genomic_DNA"/>
</dbReference>
<reference evidence="1" key="1">
    <citation type="journal article" date="2020" name="Fungal Divers.">
        <title>Resolving the Mortierellaceae phylogeny through synthesis of multi-gene phylogenetics and phylogenomics.</title>
        <authorList>
            <person name="Vandepol N."/>
            <person name="Liber J."/>
            <person name="Desiro A."/>
            <person name="Na H."/>
            <person name="Kennedy M."/>
            <person name="Barry K."/>
            <person name="Grigoriev I.V."/>
            <person name="Miller A.N."/>
            <person name="O'Donnell K."/>
            <person name="Stajich J.E."/>
            <person name="Bonito G."/>
        </authorList>
    </citation>
    <scope>NUCLEOTIDE SEQUENCE</scope>
    <source>
        <strain evidence="1">BC1065</strain>
    </source>
</reference>
<dbReference type="AlphaFoldDB" id="A0A9P6PZA2"/>
<proteinExistence type="predicted"/>
<organism evidence="1 2">
    <name type="scientific">Actinomortierella ambigua</name>
    <dbReference type="NCBI Taxonomy" id="1343610"/>
    <lineage>
        <taxon>Eukaryota</taxon>
        <taxon>Fungi</taxon>
        <taxon>Fungi incertae sedis</taxon>
        <taxon>Mucoromycota</taxon>
        <taxon>Mortierellomycotina</taxon>
        <taxon>Mortierellomycetes</taxon>
        <taxon>Mortierellales</taxon>
        <taxon>Mortierellaceae</taxon>
        <taxon>Actinomortierella</taxon>
    </lineage>
</organism>
<accession>A0A9P6PZA2</accession>